<gene>
    <name evidence="10" type="ORF">LELG_02254</name>
</gene>
<dbReference type="Pfam" id="PF10341">
    <property type="entry name" value="TPP1"/>
    <property type="match status" value="1"/>
</dbReference>
<dbReference type="VEuPathDB" id="FungiDB:LELG_02254"/>
<dbReference type="GO" id="GO:0042162">
    <property type="term" value="F:telomeric DNA binding"/>
    <property type="evidence" value="ECO:0007669"/>
    <property type="project" value="InterPro"/>
</dbReference>
<evidence type="ECO:0000256" key="3">
    <source>
        <dbReference type="ARBA" id="ARBA00022454"/>
    </source>
</evidence>
<evidence type="ECO:0000256" key="6">
    <source>
        <dbReference type="ARBA" id="ARBA00023777"/>
    </source>
</evidence>
<keyword evidence="11" id="KW-1185">Reference proteome</keyword>
<evidence type="ECO:0000256" key="4">
    <source>
        <dbReference type="ARBA" id="ARBA00022895"/>
    </source>
</evidence>
<dbReference type="OrthoDB" id="4083059at2759"/>
<comment type="function">
    <text evidence="8">Component of the telomerase complex involved in telomere replication. Stimulates RNA/DNA heteroduplex unwinding which favors the telomere replication by the telomerase.</text>
</comment>
<organism evidence="10 11">
    <name type="scientific">Lodderomyces elongisporus (strain ATCC 11503 / CBS 2605 / JCM 1781 / NBRC 1676 / NRRL YB-4239)</name>
    <name type="common">Yeast</name>
    <name type="synonym">Saccharomyces elongisporus</name>
    <dbReference type="NCBI Taxonomy" id="379508"/>
    <lineage>
        <taxon>Eukaryota</taxon>
        <taxon>Fungi</taxon>
        <taxon>Dikarya</taxon>
        <taxon>Ascomycota</taxon>
        <taxon>Saccharomycotina</taxon>
        <taxon>Pichiomycetes</taxon>
        <taxon>Debaryomycetaceae</taxon>
        <taxon>Candida/Lodderomyces clade</taxon>
        <taxon>Lodderomyces</taxon>
    </lineage>
</organism>
<evidence type="ECO:0000256" key="7">
    <source>
        <dbReference type="ARBA" id="ARBA00023906"/>
    </source>
</evidence>
<comment type="similarity">
    <text evidence="6">Belongs to the EST3 family.</text>
</comment>
<dbReference type="AlphaFoldDB" id="A5DY17"/>
<feature type="domain" description="Shelterin complex subunit TPP1/Est3" evidence="9">
    <location>
        <begin position="114"/>
        <end position="271"/>
    </location>
</feature>
<evidence type="ECO:0000313" key="11">
    <source>
        <dbReference type="Proteomes" id="UP000001996"/>
    </source>
</evidence>
<evidence type="ECO:0000256" key="8">
    <source>
        <dbReference type="ARBA" id="ARBA00024878"/>
    </source>
</evidence>
<evidence type="ECO:0000256" key="5">
    <source>
        <dbReference type="ARBA" id="ARBA00023242"/>
    </source>
</evidence>
<sequence>MDEYSHKQLLSLYGHDVRKYIEAHEQLEAEFEELRIHDDFMILRNEADKRDYRQLVLRLDPKILELFALSGQSEDAAVGGKSKRNFIGIQGFSKVKDCTLTTRELESLVKKHDHSWLLKDILLLIKRHPRLMEPMINRKFKPNNGKSTPFYLRILEFGERSSNGAINVVMGDQTHKVCCIFPRKTVLRHMSRGKLMMGMFGLDNGFVAHAIYNFVLVKRARLRFEERSYIRDHFNLPKISSKLKYCVIEILDFEYVASVKAALQRKLPNFCSKDVKQNYNKALENAKQTDLESDEEFEADEEPLPDAELDFNKHDCKYVYNIDLYVRYCRQ</sequence>
<evidence type="ECO:0000256" key="1">
    <source>
        <dbReference type="ARBA" id="ARBA00004123"/>
    </source>
</evidence>
<keyword evidence="4" id="KW-0779">Telomere</keyword>
<dbReference type="KEGG" id="lel:PVL30_002271"/>
<proteinExistence type="inferred from homology"/>
<keyword evidence="3" id="KW-0158">Chromosome</keyword>
<dbReference type="HOGENOM" id="CLU_818880_0_0_1"/>
<dbReference type="EMBL" id="CH981525">
    <property type="protein sequence ID" value="EDK44075.1"/>
    <property type="molecule type" value="Genomic_DNA"/>
</dbReference>
<dbReference type="GO" id="GO:0005697">
    <property type="term" value="C:telomerase holoenzyme complex"/>
    <property type="evidence" value="ECO:0007669"/>
    <property type="project" value="InterPro"/>
</dbReference>
<dbReference type="Proteomes" id="UP000001996">
    <property type="component" value="Unassembled WGS sequence"/>
</dbReference>
<evidence type="ECO:0000259" key="9">
    <source>
        <dbReference type="Pfam" id="PF10341"/>
    </source>
</evidence>
<dbReference type="GO" id="GO:0000781">
    <property type="term" value="C:chromosome, telomeric region"/>
    <property type="evidence" value="ECO:0007669"/>
    <property type="project" value="UniProtKB-SubCell"/>
</dbReference>
<name>A5DY17_LODEL</name>
<dbReference type="InParanoid" id="A5DY17"/>
<evidence type="ECO:0000313" key="10">
    <source>
        <dbReference type="EMBL" id="EDK44075.1"/>
    </source>
</evidence>
<keyword evidence="5" id="KW-0539">Nucleus</keyword>
<dbReference type="InterPro" id="IPR019437">
    <property type="entry name" value="TPP1/Est3"/>
</dbReference>
<evidence type="ECO:0000256" key="2">
    <source>
        <dbReference type="ARBA" id="ARBA00004574"/>
    </source>
</evidence>
<comment type="subcellular location">
    <subcellularLocation>
        <location evidence="2">Chromosome</location>
        <location evidence="2">Telomere</location>
    </subcellularLocation>
    <subcellularLocation>
        <location evidence="1">Nucleus</location>
    </subcellularLocation>
</comment>
<protein>
    <recommendedName>
        <fullName evidence="7">Telomere replication protein EST3</fullName>
    </recommendedName>
</protein>
<dbReference type="GO" id="GO:0007004">
    <property type="term" value="P:telomere maintenance via telomerase"/>
    <property type="evidence" value="ECO:0007669"/>
    <property type="project" value="InterPro"/>
</dbReference>
<dbReference type="GeneID" id="5234403"/>
<reference evidence="10 11" key="1">
    <citation type="journal article" date="2009" name="Nature">
        <title>Evolution of pathogenicity and sexual reproduction in eight Candida genomes.</title>
        <authorList>
            <person name="Butler G."/>
            <person name="Rasmussen M.D."/>
            <person name="Lin M.F."/>
            <person name="Santos M.A."/>
            <person name="Sakthikumar S."/>
            <person name="Munro C.A."/>
            <person name="Rheinbay E."/>
            <person name="Grabherr M."/>
            <person name="Forche A."/>
            <person name="Reedy J.L."/>
            <person name="Agrafioti I."/>
            <person name="Arnaud M.B."/>
            <person name="Bates S."/>
            <person name="Brown A.J."/>
            <person name="Brunke S."/>
            <person name="Costanzo M.C."/>
            <person name="Fitzpatrick D.A."/>
            <person name="de Groot P.W."/>
            <person name="Harris D."/>
            <person name="Hoyer L.L."/>
            <person name="Hube B."/>
            <person name="Klis F.M."/>
            <person name="Kodira C."/>
            <person name="Lennard N."/>
            <person name="Logue M.E."/>
            <person name="Martin R."/>
            <person name="Neiman A.M."/>
            <person name="Nikolaou E."/>
            <person name="Quail M.A."/>
            <person name="Quinn J."/>
            <person name="Santos M.C."/>
            <person name="Schmitzberger F.F."/>
            <person name="Sherlock G."/>
            <person name="Shah P."/>
            <person name="Silverstein K.A."/>
            <person name="Skrzypek M.S."/>
            <person name="Soll D."/>
            <person name="Staggs R."/>
            <person name="Stansfield I."/>
            <person name="Stumpf M.P."/>
            <person name="Sudbery P.E."/>
            <person name="Srikantha T."/>
            <person name="Zeng Q."/>
            <person name="Berman J."/>
            <person name="Berriman M."/>
            <person name="Heitman J."/>
            <person name="Gow N.A."/>
            <person name="Lorenz M.C."/>
            <person name="Birren B.W."/>
            <person name="Kellis M."/>
            <person name="Cuomo C.A."/>
        </authorList>
    </citation>
    <scope>NUCLEOTIDE SEQUENCE [LARGE SCALE GENOMIC DNA]</scope>
    <source>
        <strain evidence="11">ATCC 11503 / BCRC 21390 / CBS 2605 / JCM 1781 / NBRC 1676 / NRRL YB-4239</strain>
    </source>
</reference>
<accession>A5DY17</accession>